<proteinExistence type="predicted"/>
<sequence length="84" mass="9034">MRSGSSDPTGPLTAARIVELYGTSREVEIEPALVDKAAQRIGVAAVHSQDNAGRPVPAYPLVELAAIFAELDALLAGWRRRTRH</sequence>
<geneLocation type="plasmid" evidence="1">
    <name>pRGRH0700</name>
</geneLocation>
<reference evidence="1" key="2">
    <citation type="submission" date="2015-07" db="EMBL/GenBank/DDBJ databases">
        <title>Plasmids, circular viruses and viroids from rat gut.</title>
        <authorList>
            <person name="Jorgensen T.J."/>
            <person name="Hansen M.A."/>
            <person name="Xu Z."/>
            <person name="Tabak M.A."/>
            <person name="Sorensen S.J."/>
            <person name="Hansen L.H."/>
        </authorList>
    </citation>
    <scope>NUCLEOTIDE SEQUENCE</scope>
    <source>
        <plasmid evidence="1">pRGRH0700</plasmid>
    </source>
</reference>
<protein>
    <submittedName>
        <fullName evidence="1">Uncharacterized protein</fullName>
    </submittedName>
</protein>
<organism evidence="1">
    <name type="scientific">uncultured prokaryote</name>
    <dbReference type="NCBI Taxonomy" id="198431"/>
    <lineage>
        <taxon>unclassified sequences</taxon>
        <taxon>environmental samples</taxon>
    </lineage>
</organism>
<name>A0A0H5QIF9_9ZZZZ</name>
<accession>A0A0H5QIF9</accession>
<reference evidence="1" key="1">
    <citation type="submission" date="2015-06" db="EMBL/GenBank/DDBJ databases">
        <authorList>
            <person name="Joergensen T."/>
        </authorList>
    </citation>
    <scope>NUCLEOTIDE SEQUENCE</scope>
    <source>
        <plasmid evidence="1">pRGRH0700</plasmid>
    </source>
</reference>
<evidence type="ECO:0000313" key="1">
    <source>
        <dbReference type="EMBL" id="CRY95642.1"/>
    </source>
</evidence>
<keyword evidence="1" id="KW-0614">Plasmid</keyword>
<dbReference type="AlphaFoldDB" id="A0A0H5QIF9"/>
<dbReference type="EMBL" id="LN853318">
    <property type="protein sequence ID" value="CRY95642.1"/>
    <property type="molecule type" value="Genomic_DNA"/>
</dbReference>